<evidence type="ECO:0000313" key="4">
    <source>
        <dbReference type="Proteomes" id="UP000887581"/>
    </source>
</evidence>
<dbReference type="Gene3D" id="1.10.533.30">
    <property type="entry name" value="Nematode polyprotein allergen ABA-1"/>
    <property type="match status" value="4"/>
</dbReference>
<reference evidence="5" key="1">
    <citation type="submission" date="2022-11" db="UniProtKB">
        <authorList>
            <consortium name="WormBaseParasite"/>
        </authorList>
    </citation>
    <scope>IDENTIFICATION</scope>
</reference>
<name>A0A915PXG5_9BILA</name>
<feature type="domain" description="Polyprotein allergen nematode" evidence="3">
    <location>
        <begin position="203"/>
        <end position="313"/>
    </location>
</feature>
<dbReference type="WBParaSite" id="sdigi.contig336.g7537.t1">
    <property type="protein sequence ID" value="sdigi.contig336.g7537.t1"/>
    <property type="gene ID" value="sdigi.contig336.g7537"/>
</dbReference>
<sequence length="553" mass="66508">MLIRCTIWMATLFICVISRPGRHGSVFDMQEKMGTSRKVRHLKMNLEDGKDPEDKYTLTRQKRSYELHDWLSHEQKQEVQKMENDKMSKQEIVNRMLEFFSKLSDEEKKKWGEKYKKLCIKWLHKVATENEIAELETLRMEQNIEEYSAKLNEYKSRLPEEEQEQIDLWKDGCNKLYSMDAQQSLVRSFRHSLSRRSGYDQILTSEQIALVEDMKAGGAIEKNIERKVSAQVEQYYSVLPQHKKKELDSQYKAKCIQWIQEVTNFNEIQLLLYSFKRGNRLVFNTLLEEYFERLPKEEQEKLHYIKDICREMWREVMNSSRQKRYVDEEYNEWIIWMTDEQKHELQEMRNNGSSFDDIHRKVNGHFLKLPEALQKQFISDYKEKCKKYFLALAREDEIKKLEADHDHTNHDEHKKLIDEILNRQSQDIRDKAYKFYQICDDVYHKQIGRSKRDVDALMEKHLSWLTSEQKAEIKMMKESGEPLSTIRQKLLSHIKNMGTEKQRHVIEKTKESCYEWLNEVTSAEERAELEKLHHTDHSACKRKVPQNPMMQIL</sequence>
<feature type="domain" description="Polyprotein allergen nematode" evidence="3">
    <location>
        <begin position="62"/>
        <end position="177"/>
    </location>
</feature>
<dbReference type="Proteomes" id="UP000887581">
    <property type="component" value="Unplaced"/>
</dbReference>
<organism evidence="4 5">
    <name type="scientific">Setaria digitata</name>
    <dbReference type="NCBI Taxonomy" id="48799"/>
    <lineage>
        <taxon>Eukaryota</taxon>
        <taxon>Metazoa</taxon>
        <taxon>Ecdysozoa</taxon>
        <taxon>Nematoda</taxon>
        <taxon>Chromadorea</taxon>
        <taxon>Rhabditida</taxon>
        <taxon>Spirurina</taxon>
        <taxon>Spiruromorpha</taxon>
        <taxon>Filarioidea</taxon>
        <taxon>Setariidae</taxon>
        <taxon>Setaria</taxon>
    </lineage>
</organism>
<keyword evidence="4" id="KW-1185">Reference proteome</keyword>
<keyword evidence="1" id="KW-0175">Coiled coil</keyword>
<evidence type="ECO:0000256" key="1">
    <source>
        <dbReference type="SAM" id="Coils"/>
    </source>
</evidence>
<feature type="signal peptide" evidence="2">
    <location>
        <begin position="1"/>
        <end position="24"/>
    </location>
</feature>
<dbReference type="InterPro" id="IPR032487">
    <property type="entry name" value="ABA-1_nematode"/>
</dbReference>
<evidence type="ECO:0000256" key="2">
    <source>
        <dbReference type="SAM" id="SignalP"/>
    </source>
</evidence>
<proteinExistence type="predicted"/>
<dbReference type="InterPro" id="IPR038289">
    <property type="entry name" value="DVA-1_sf"/>
</dbReference>
<dbReference type="Pfam" id="PF16469">
    <property type="entry name" value="NPA"/>
    <property type="match status" value="4"/>
</dbReference>
<keyword evidence="2" id="KW-0732">Signal</keyword>
<evidence type="ECO:0000313" key="5">
    <source>
        <dbReference type="WBParaSite" id="sdigi.contig336.g7537.t1"/>
    </source>
</evidence>
<feature type="chain" id="PRO_5037655910" evidence="2">
    <location>
        <begin position="25"/>
        <end position="553"/>
    </location>
</feature>
<accession>A0A915PXG5</accession>
<dbReference type="AlphaFoldDB" id="A0A915PXG5"/>
<feature type="domain" description="Polyprotein allergen nematode" evidence="3">
    <location>
        <begin position="324"/>
        <end position="443"/>
    </location>
</feature>
<evidence type="ECO:0000259" key="3">
    <source>
        <dbReference type="Pfam" id="PF16469"/>
    </source>
</evidence>
<feature type="domain" description="Polyprotein allergen nematode" evidence="3">
    <location>
        <begin position="452"/>
        <end position="544"/>
    </location>
</feature>
<protein>
    <submittedName>
        <fullName evidence="5">Polyprotein allergen nematode domain-containing protein</fullName>
    </submittedName>
</protein>
<feature type="coiled-coil region" evidence="1">
    <location>
        <begin position="125"/>
        <end position="164"/>
    </location>
</feature>